<keyword evidence="2" id="KW-0418">Kinase</keyword>
<name>A0A9P6JJR1_9AGAR</name>
<dbReference type="InterPro" id="IPR008271">
    <property type="entry name" value="Ser/Thr_kinase_AS"/>
</dbReference>
<dbReference type="InterPro" id="IPR051681">
    <property type="entry name" value="Ser/Thr_Kinases-Pseudokinases"/>
</dbReference>
<dbReference type="PANTHER" id="PTHR44329">
    <property type="entry name" value="SERINE/THREONINE-PROTEIN KINASE TNNI3K-RELATED"/>
    <property type="match status" value="1"/>
</dbReference>
<reference evidence="2" key="1">
    <citation type="submission" date="2020-11" db="EMBL/GenBank/DDBJ databases">
        <authorList>
            <consortium name="DOE Joint Genome Institute"/>
            <person name="Ahrendt S."/>
            <person name="Riley R."/>
            <person name="Andreopoulos W."/>
            <person name="Labutti K."/>
            <person name="Pangilinan J."/>
            <person name="Ruiz-Duenas F.J."/>
            <person name="Barrasa J.M."/>
            <person name="Sanchez-Garcia M."/>
            <person name="Camarero S."/>
            <person name="Miyauchi S."/>
            <person name="Serrano A."/>
            <person name="Linde D."/>
            <person name="Babiker R."/>
            <person name="Drula E."/>
            <person name="Ayuso-Fernandez I."/>
            <person name="Pacheco R."/>
            <person name="Padilla G."/>
            <person name="Ferreira P."/>
            <person name="Barriuso J."/>
            <person name="Kellner H."/>
            <person name="Castanera R."/>
            <person name="Alfaro M."/>
            <person name="Ramirez L."/>
            <person name="Pisabarro A.G."/>
            <person name="Kuo A."/>
            <person name="Tritt A."/>
            <person name="Lipzen A."/>
            <person name="He G."/>
            <person name="Yan M."/>
            <person name="Ng V."/>
            <person name="Cullen D."/>
            <person name="Martin F."/>
            <person name="Rosso M.-N."/>
            <person name="Henrissat B."/>
            <person name="Hibbett D."/>
            <person name="Martinez A.T."/>
            <person name="Grigoriev I.V."/>
        </authorList>
    </citation>
    <scope>NUCLEOTIDE SEQUENCE</scope>
    <source>
        <strain evidence="2">CBS 506.95</strain>
    </source>
</reference>
<protein>
    <submittedName>
        <fullName evidence="2">Kinase-like domain-containing protein</fullName>
    </submittedName>
</protein>
<dbReference type="SMART" id="SM00220">
    <property type="entry name" value="S_TKc"/>
    <property type="match status" value="1"/>
</dbReference>
<proteinExistence type="predicted"/>
<dbReference type="Gene3D" id="1.10.510.10">
    <property type="entry name" value="Transferase(Phosphotransferase) domain 1"/>
    <property type="match status" value="1"/>
</dbReference>
<dbReference type="InterPro" id="IPR001245">
    <property type="entry name" value="Ser-Thr/Tyr_kinase_cat_dom"/>
</dbReference>
<keyword evidence="3" id="KW-1185">Reference proteome</keyword>
<dbReference type="GO" id="GO:0005524">
    <property type="term" value="F:ATP binding"/>
    <property type="evidence" value="ECO:0007669"/>
    <property type="project" value="InterPro"/>
</dbReference>
<dbReference type="SUPFAM" id="SSF56112">
    <property type="entry name" value="Protein kinase-like (PK-like)"/>
    <property type="match status" value="1"/>
</dbReference>
<keyword evidence="2" id="KW-0808">Transferase</keyword>
<dbReference type="EMBL" id="MU157926">
    <property type="protein sequence ID" value="KAF9523069.1"/>
    <property type="molecule type" value="Genomic_DNA"/>
</dbReference>
<evidence type="ECO:0000313" key="2">
    <source>
        <dbReference type="EMBL" id="KAF9523069.1"/>
    </source>
</evidence>
<dbReference type="GO" id="GO:0004674">
    <property type="term" value="F:protein serine/threonine kinase activity"/>
    <property type="evidence" value="ECO:0007669"/>
    <property type="project" value="TreeGrafter"/>
</dbReference>
<dbReference type="InterPro" id="IPR000719">
    <property type="entry name" value="Prot_kinase_dom"/>
</dbReference>
<accession>A0A9P6JJR1</accession>
<gene>
    <name evidence="2" type="ORF">CPB83DRAFT_863570</name>
</gene>
<dbReference type="Pfam" id="PF07714">
    <property type="entry name" value="PK_Tyr_Ser-Thr"/>
    <property type="match status" value="1"/>
</dbReference>
<feature type="domain" description="Protein kinase" evidence="1">
    <location>
        <begin position="208"/>
        <end position="469"/>
    </location>
</feature>
<organism evidence="2 3">
    <name type="scientific">Crepidotus variabilis</name>
    <dbReference type="NCBI Taxonomy" id="179855"/>
    <lineage>
        <taxon>Eukaryota</taxon>
        <taxon>Fungi</taxon>
        <taxon>Dikarya</taxon>
        <taxon>Basidiomycota</taxon>
        <taxon>Agaricomycotina</taxon>
        <taxon>Agaricomycetes</taxon>
        <taxon>Agaricomycetidae</taxon>
        <taxon>Agaricales</taxon>
        <taxon>Agaricineae</taxon>
        <taxon>Crepidotaceae</taxon>
        <taxon>Crepidotus</taxon>
    </lineage>
</organism>
<evidence type="ECO:0000313" key="3">
    <source>
        <dbReference type="Proteomes" id="UP000807306"/>
    </source>
</evidence>
<comment type="caution">
    <text evidence="2">The sequence shown here is derived from an EMBL/GenBank/DDBJ whole genome shotgun (WGS) entry which is preliminary data.</text>
</comment>
<dbReference type="PROSITE" id="PS50011">
    <property type="entry name" value="PROTEIN_KINASE_DOM"/>
    <property type="match status" value="1"/>
</dbReference>
<dbReference type="Proteomes" id="UP000807306">
    <property type="component" value="Unassembled WGS sequence"/>
</dbReference>
<evidence type="ECO:0000259" key="1">
    <source>
        <dbReference type="PROSITE" id="PS50011"/>
    </source>
</evidence>
<dbReference type="OrthoDB" id="346907at2759"/>
<dbReference type="AlphaFoldDB" id="A0A9P6JJR1"/>
<dbReference type="InterPro" id="IPR011009">
    <property type="entry name" value="Kinase-like_dom_sf"/>
</dbReference>
<dbReference type="PROSITE" id="PS00108">
    <property type="entry name" value="PROTEIN_KINASE_ST"/>
    <property type="match status" value="1"/>
</dbReference>
<sequence length="537" mass="60646">MSVKGLTSPLQEPPNTIDYLNLVKEELSTDKSALLAFLSDLDEWIWQRLGLGESFSVRSLIFRIAKHLRFKPRLLYGLNSLLRPHYRLECLTADISEVNFFVLIDGTSACILSFLRNNQASLPATDVEVRALINSKENWEKLRTSLDVQYLSCLAQVLQEILDNDSTDSGEHRIIKQRLIQLANECVLPPSVFAHFILPSGQNPAALSVGSEFTNGGGFTDVYRKVIKQVPTCFRVIRVFESSDTVKLHKEFCGEVIIWRQLKHINILPFFGATVELFPKRFCFILPWFRNGSIMSFLSQNPGHDRLMAISQVVDALDYLHSLDPPLIHKDIKGANVLVRDDRVCVLSDFGLSKHLDSDKVSSAPKGSLNWMAPEVFDISLMKIQDNRPSDIYSLGCTIYEILTEFAPFAGQHPAAVMRKILFDERPVLPQSGNWPETHMVWSLVSRCWAADPQARPTIQSVKKALRYLNAASPLSQLSQSKSNGEESEFEFISILNWLRQEIHGCAQPSPWSQSLRPIRPVFTNDVLPHVIITACS</sequence>